<dbReference type="SUPFAM" id="SSF56219">
    <property type="entry name" value="DNase I-like"/>
    <property type="match status" value="1"/>
</dbReference>
<organism evidence="1 2">
    <name type="scientific">Striga hermonthica</name>
    <name type="common">Purple witchweed</name>
    <name type="synonym">Buchnera hermonthica</name>
    <dbReference type="NCBI Taxonomy" id="68872"/>
    <lineage>
        <taxon>Eukaryota</taxon>
        <taxon>Viridiplantae</taxon>
        <taxon>Streptophyta</taxon>
        <taxon>Embryophyta</taxon>
        <taxon>Tracheophyta</taxon>
        <taxon>Spermatophyta</taxon>
        <taxon>Magnoliopsida</taxon>
        <taxon>eudicotyledons</taxon>
        <taxon>Gunneridae</taxon>
        <taxon>Pentapetalae</taxon>
        <taxon>asterids</taxon>
        <taxon>lamiids</taxon>
        <taxon>Lamiales</taxon>
        <taxon>Orobanchaceae</taxon>
        <taxon>Buchnereae</taxon>
        <taxon>Striga</taxon>
    </lineage>
</organism>
<protein>
    <submittedName>
        <fullName evidence="1">Uncharacterized protein</fullName>
    </submittedName>
</protein>
<dbReference type="InterPro" id="IPR036691">
    <property type="entry name" value="Endo/exonu/phosph_ase_sf"/>
</dbReference>
<dbReference type="OrthoDB" id="1741802at2759"/>
<gene>
    <name evidence="1" type="ORF">SHERM_24480</name>
</gene>
<name>A0A9N7NE67_STRHE</name>
<sequence>EDLGYLCLYDSERGLRESQRQILLQEKTQWGDEWFAMGDWNDICSPAEKKGGRKRNACSFLDFNSFISSMEMEEVTMAVYQFTWANNREEEGLCDAP</sequence>
<feature type="non-terminal residue" evidence="1">
    <location>
        <position position="97"/>
    </location>
</feature>
<feature type="non-terminal residue" evidence="1">
    <location>
        <position position="1"/>
    </location>
</feature>
<evidence type="ECO:0000313" key="1">
    <source>
        <dbReference type="EMBL" id="CAA0828785.1"/>
    </source>
</evidence>
<comment type="caution">
    <text evidence="1">The sequence shown here is derived from an EMBL/GenBank/DDBJ whole genome shotgun (WGS) entry which is preliminary data.</text>
</comment>
<dbReference type="EMBL" id="CACSLK010027752">
    <property type="protein sequence ID" value="CAA0828785.1"/>
    <property type="molecule type" value="Genomic_DNA"/>
</dbReference>
<dbReference type="AlphaFoldDB" id="A0A9N7NE67"/>
<evidence type="ECO:0000313" key="2">
    <source>
        <dbReference type="Proteomes" id="UP001153555"/>
    </source>
</evidence>
<proteinExistence type="predicted"/>
<reference evidence="1" key="1">
    <citation type="submission" date="2019-12" db="EMBL/GenBank/DDBJ databases">
        <authorList>
            <person name="Scholes J."/>
        </authorList>
    </citation>
    <scope>NUCLEOTIDE SEQUENCE</scope>
</reference>
<keyword evidence="2" id="KW-1185">Reference proteome</keyword>
<dbReference type="Proteomes" id="UP001153555">
    <property type="component" value="Unassembled WGS sequence"/>
</dbReference>
<accession>A0A9N7NE67</accession>